<dbReference type="SUPFAM" id="SSF103473">
    <property type="entry name" value="MFS general substrate transporter"/>
    <property type="match status" value="1"/>
</dbReference>
<evidence type="ECO:0000256" key="6">
    <source>
        <dbReference type="SAM" id="Phobius"/>
    </source>
</evidence>
<feature type="transmembrane region" description="Helical" evidence="6">
    <location>
        <begin position="538"/>
        <end position="556"/>
    </location>
</feature>
<dbReference type="STRING" id="522306.CAP2UW1_2884"/>
<feature type="transmembrane region" description="Helical" evidence="6">
    <location>
        <begin position="745"/>
        <end position="764"/>
    </location>
</feature>
<feature type="transmembrane region" description="Helical" evidence="6">
    <location>
        <begin position="653"/>
        <end position="675"/>
    </location>
</feature>
<protein>
    <submittedName>
        <fullName evidence="8">Major facilitator superfamily MFS_1</fullName>
    </submittedName>
</protein>
<proteinExistence type="predicted"/>
<dbReference type="PANTHER" id="PTHR43124">
    <property type="entry name" value="PURINE EFFLUX PUMP PBUE"/>
    <property type="match status" value="1"/>
</dbReference>
<dbReference type="AlphaFoldDB" id="C7RU00"/>
<feature type="transmembrane region" description="Helical" evidence="6">
    <location>
        <begin position="422"/>
        <end position="440"/>
    </location>
</feature>
<dbReference type="PROSITE" id="PS50850">
    <property type="entry name" value="MFS"/>
    <property type="match status" value="1"/>
</dbReference>
<sequence precursor="true">MRTPADAAPAHQANVPWRRLAFFVVAAQCLALTLLGYMLLNKHRSLLDELMLSRIEIEASDLETALRTGAMSGLQPGEMFRLEAMVQHLKAADPAIAAIAVLSVEAHTARIVFADDPGQLGKTLPADEWQSTSAHGFTRHDADAGPQIEVAVRDAAGVVIGGLRVRAAGAPLAAASQAMANSLWYTIAAAVGALTVLTLAALARLRAAGSGAALHRRIVVLALSSTLAASAFVAWQADRLFGEQLKPAVTAKVQGIANLLANKLEYAAALEIPLDKLPGVTDYFAGIIARHPEVAALRLSDATGGVLAEHGAARGRWITRAVGNAQVAAATDERFVARRLGELAADVGIVLLVSGLIFRELLAALLHRLPRSGGVPTLSALQSLRLPLFLFILSEEMSRSFLPLYLQSFTSGSSFLGQEAEVGLPITAYMLCFALATPFAGRWTDRWGIARVFAAGVGLALAGFAWTALATAYWQLLPARALCACGYAACTIACQRQLIALTGPAERARGLALFVGAVGIAAICGSALGGVLAEQFGFRLVFALSALLTLLALAAFHSARVPTMAPGDAGPLLGLAEVRRLFADRRFTFLMLGGAVPAKIALAGYLFYLTPLALHQLAYSPAAIGRAVMLYFVLVAAVNPLASWLADHFGWRLALTVGGGLLIGLGGLAGVAGWLPGEAAVWTGIAALGIGTGLAAAPMQALASEIGARAGATSVAVVLRTVERLGSVIGPLWAGAWLISGDWRGAMAAIGVAVLAGTLLCLGVREEGAR</sequence>
<feature type="transmembrane region" description="Helical" evidence="6">
    <location>
        <begin position="20"/>
        <end position="40"/>
    </location>
</feature>
<evidence type="ECO:0000313" key="8">
    <source>
        <dbReference type="EMBL" id="ACV36164.1"/>
    </source>
</evidence>
<feature type="transmembrane region" description="Helical" evidence="6">
    <location>
        <begin position="681"/>
        <end position="703"/>
    </location>
</feature>
<dbReference type="InterPro" id="IPR020846">
    <property type="entry name" value="MFS_dom"/>
</dbReference>
<dbReference type="PANTHER" id="PTHR43124:SF3">
    <property type="entry name" value="CHLORAMPHENICOL EFFLUX PUMP RV0191"/>
    <property type="match status" value="1"/>
</dbReference>
<dbReference type="OrthoDB" id="7786710at2"/>
<reference evidence="8" key="2">
    <citation type="submission" date="2009-09" db="EMBL/GenBank/DDBJ databases">
        <title>Complete sequence of chromosome of Candidatus Accumulibacter phosphatis clade IIA str. UW-1.</title>
        <authorList>
            <consortium name="US DOE Joint Genome Institute"/>
            <person name="Martin H.G."/>
            <person name="Ivanova N."/>
            <person name="Kunin V."/>
            <person name="Warnecke F."/>
            <person name="Barry K."/>
            <person name="He S."/>
            <person name="Salamov A."/>
            <person name="Szeto E."/>
            <person name="Dalin E."/>
            <person name="Pangilinan J.L."/>
            <person name="Lapidus A."/>
            <person name="Lowry S."/>
            <person name="Kyrpides N.C."/>
            <person name="McMahon K.D."/>
            <person name="Hugenholtz P."/>
        </authorList>
    </citation>
    <scope>NUCLEOTIDE SEQUENCE [LARGE SCALE GENOMIC DNA]</scope>
    <source>
        <strain evidence="8">UW-1</strain>
    </source>
</reference>
<evidence type="ECO:0000256" key="1">
    <source>
        <dbReference type="ARBA" id="ARBA00004651"/>
    </source>
</evidence>
<keyword evidence="5 6" id="KW-0472">Membrane</keyword>
<evidence type="ECO:0000256" key="3">
    <source>
        <dbReference type="ARBA" id="ARBA00022692"/>
    </source>
</evidence>
<dbReference type="GO" id="GO:0022857">
    <property type="term" value="F:transmembrane transporter activity"/>
    <property type="evidence" value="ECO:0007669"/>
    <property type="project" value="InterPro"/>
</dbReference>
<feature type="transmembrane region" description="Helical" evidence="6">
    <location>
        <begin position="217"/>
        <end position="237"/>
    </location>
</feature>
<dbReference type="Pfam" id="PF07690">
    <property type="entry name" value="MFS_1"/>
    <property type="match status" value="1"/>
</dbReference>
<feature type="transmembrane region" description="Helical" evidence="6">
    <location>
        <begin position="511"/>
        <end position="532"/>
    </location>
</feature>
<comment type="subcellular location">
    <subcellularLocation>
        <location evidence="1">Cell membrane</location>
        <topology evidence="1">Multi-pass membrane protein</topology>
    </subcellularLocation>
</comment>
<dbReference type="eggNOG" id="COG2814">
    <property type="taxonomic scope" value="Bacteria"/>
</dbReference>
<dbReference type="GO" id="GO:0005886">
    <property type="term" value="C:plasma membrane"/>
    <property type="evidence" value="ECO:0007669"/>
    <property type="project" value="UniProtKB-SubCell"/>
</dbReference>
<evidence type="ECO:0000256" key="4">
    <source>
        <dbReference type="ARBA" id="ARBA00022989"/>
    </source>
</evidence>
<feature type="transmembrane region" description="Helical" evidence="6">
    <location>
        <begin position="452"/>
        <end position="473"/>
    </location>
</feature>
<feature type="domain" description="Major facilitator superfamily (MFS) profile" evidence="7">
    <location>
        <begin position="380"/>
        <end position="769"/>
    </location>
</feature>
<feature type="transmembrane region" description="Helical" evidence="6">
    <location>
        <begin position="587"/>
        <end position="608"/>
    </location>
</feature>
<dbReference type="KEGG" id="app:CAP2UW1_2884"/>
<organism evidence="8">
    <name type="scientific">Accumulibacter regalis</name>
    <dbReference type="NCBI Taxonomy" id="522306"/>
    <lineage>
        <taxon>Bacteria</taxon>
        <taxon>Pseudomonadati</taxon>
        <taxon>Pseudomonadota</taxon>
        <taxon>Betaproteobacteria</taxon>
        <taxon>Candidatus Accumulibacter</taxon>
    </lineage>
</organism>
<evidence type="ECO:0000256" key="5">
    <source>
        <dbReference type="ARBA" id="ARBA00023136"/>
    </source>
</evidence>
<dbReference type="InterPro" id="IPR050189">
    <property type="entry name" value="MFS_Efflux_Transporters"/>
</dbReference>
<keyword evidence="4 6" id="KW-1133">Transmembrane helix</keyword>
<dbReference type="InterPro" id="IPR011701">
    <property type="entry name" value="MFS"/>
</dbReference>
<dbReference type="EMBL" id="CP001715">
    <property type="protein sequence ID" value="ACV36164.1"/>
    <property type="molecule type" value="Genomic_DNA"/>
</dbReference>
<dbReference type="InterPro" id="IPR036259">
    <property type="entry name" value="MFS_trans_sf"/>
</dbReference>
<name>C7RU00_ACCRE</name>
<reference evidence="8" key="1">
    <citation type="submission" date="2009-08" db="EMBL/GenBank/DDBJ databases">
        <authorList>
            <consortium name="US DOE Joint Genome Institute"/>
            <person name="Lucas S."/>
            <person name="Copeland A."/>
            <person name="Lapidus A."/>
            <person name="Glavina del Rio T."/>
            <person name="Dalin E."/>
            <person name="Tice H."/>
            <person name="Bruce D."/>
            <person name="Barry K."/>
            <person name="Pitluck S."/>
            <person name="Lowry S."/>
            <person name="Larimer F."/>
            <person name="Land M."/>
            <person name="Hauser L."/>
            <person name="Kyrpides N."/>
            <person name="Ivanova N."/>
            <person name="McMahon K.D."/>
            <person name="Hugenholtz P."/>
        </authorList>
    </citation>
    <scope>NUCLEOTIDE SEQUENCE</scope>
    <source>
        <strain evidence="8">UW-1</strain>
    </source>
</reference>
<feature type="transmembrane region" description="Helical" evidence="6">
    <location>
        <begin position="183"/>
        <end position="205"/>
    </location>
</feature>
<keyword evidence="3 6" id="KW-0812">Transmembrane</keyword>
<dbReference type="HOGENOM" id="CLU_362760_0_0_4"/>
<gene>
    <name evidence="8" type="ordered locus">CAP2UW1_2884</name>
</gene>
<keyword evidence="2" id="KW-1003">Cell membrane</keyword>
<evidence type="ECO:0000256" key="2">
    <source>
        <dbReference type="ARBA" id="ARBA00022475"/>
    </source>
</evidence>
<dbReference type="Gene3D" id="1.20.1250.20">
    <property type="entry name" value="MFS general substrate transporter like domains"/>
    <property type="match status" value="1"/>
</dbReference>
<accession>C7RU00</accession>
<evidence type="ECO:0000259" key="7">
    <source>
        <dbReference type="PROSITE" id="PS50850"/>
    </source>
</evidence>